<feature type="region of interest" description="Disordered" evidence="1">
    <location>
        <begin position="384"/>
        <end position="528"/>
    </location>
</feature>
<feature type="compositionally biased region" description="Basic and acidic residues" evidence="1">
    <location>
        <begin position="480"/>
        <end position="492"/>
    </location>
</feature>
<keyword evidence="4" id="KW-1185">Reference proteome</keyword>
<dbReference type="EMBL" id="MU839853">
    <property type="protein sequence ID" value="KAK1749713.1"/>
    <property type="molecule type" value="Genomic_DNA"/>
</dbReference>
<organism evidence="3 4">
    <name type="scientific">Echria macrotheca</name>
    <dbReference type="NCBI Taxonomy" id="438768"/>
    <lineage>
        <taxon>Eukaryota</taxon>
        <taxon>Fungi</taxon>
        <taxon>Dikarya</taxon>
        <taxon>Ascomycota</taxon>
        <taxon>Pezizomycotina</taxon>
        <taxon>Sordariomycetes</taxon>
        <taxon>Sordariomycetidae</taxon>
        <taxon>Sordariales</taxon>
        <taxon>Schizotheciaceae</taxon>
        <taxon>Echria</taxon>
    </lineage>
</organism>
<feature type="region of interest" description="Disordered" evidence="1">
    <location>
        <begin position="156"/>
        <end position="211"/>
    </location>
</feature>
<feature type="compositionally biased region" description="Basic and acidic residues" evidence="1">
    <location>
        <begin position="439"/>
        <end position="450"/>
    </location>
</feature>
<feature type="compositionally biased region" description="Polar residues" evidence="1">
    <location>
        <begin position="400"/>
        <end position="414"/>
    </location>
</feature>
<proteinExistence type="predicted"/>
<evidence type="ECO:0000256" key="1">
    <source>
        <dbReference type="SAM" id="MobiDB-lite"/>
    </source>
</evidence>
<dbReference type="Proteomes" id="UP001239445">
    <property type="component" value="Unassembled WGS sequence"/>
</dbReference>
<feature type="compositionally biased region" description="Low complexity" evidence="1">
    <location>
        <begin position="162"/>
        <end position="174"/>
    </location>
</feature>
<feature type="domain" description="HNH nuclease" evidence="2">
    <location>
        <begin position="233"/>
        <end position="328"/>
    </location>
</feature>
<accession>A0AAJ0F3U1</accession>
<dbReference type="Pfam" id="PF13391">
    <property type="entry name" value="HNH_2"/>
    <property type="match status" value="1"/>
</dbReference>
<gene>
    <name evidence="3" type="ORF">QBC47DRAFT_418767</name>
</gene>
<comment type="caution">
    <text evidence="3">The sequence shown here is derived from an EMBL/GenBank/DDBJ whole genome shotgun (WGS) entry which is preliminary data.</text>
</comment>
<feature type="compositionally biased region" description="Low complexity" evidence="1">
    <location>
        <begin position="384"/>
        <end position="399"/>
    </location>
</feature>
<sequence>MSSCSATGSNTSAANRAFGWNVVFLDSEDAEFAGVYQQDAFLTFADVFRELRLCFDFPGRGSLSIWSDDDGDVNHSPLPVHEDEDADGAVAHAVPADASGARMQLHVALHARQECAAPTSAALEHHLRSHCARRVQPRKRLKRPYLGINEKATDLPLGLPFRSSGRNSGNRSGSQSPRKRPRSESQSPTKSTLELGDIPEAGPSTGSDGLENPELRLLMQQFRATACSRNDRCAVTGLGRAWTRAGGLGPGVEACHIVPQLQYNLYPDRWPPFSGIESEEADVGGGMLAATSRDRLEKAWKNTWAGGNSLLLLRHFHDLFDARFFSIHPETKRIRIFVPYDVLKPYHGLRAQFDSRGVPDKRALGQHWDICCMENMMAASPSVQSLSSLPTPSLSPSVVMQESRSALGSGTDATDSLALREPSKASSVPRGRVEPGSADEQRKRQREPEAPRPGLGGIHSDSHTPPLTHSFRSEDEGDLEPDHCQKADEESPGRPAKRRRRSSGMKSGPGHRGGAHDPPHGQLTKEDSEFLADIDWALEQWKAAGLGLNGRP</sequence>
<feature type="compositionally biased region" description="Basic and acidic residues" evidence="1">
    <location>
        <begin position="514"/>
        <end position="528"/>
    </location>
</feature>
<dbReference type="InterPro" id="IPR003615">
    <property type="entry name" value="HNH_nuc"/>
</dbReference>
<dbReference type="AlphaFoldDB" id="A0AAJ0F3U1"/>
<reference evidence="3" key="1">
    <citation type="submission" date="2023-06" db="EMBL/GenBank/DDBJ databases">
        <title>Genome-scale phylogeny and comparative genomics of the fungal order Sordariales.</title>
        <authorList>
            <consortium name="Lawrence Berkeley National Laboratory"/>
            <person name="Hensen N."/>
            <person name="Bonometti L."/>
            <person name="Westerberg I."/>
            <person name="Brannstrom I.O."/>
            <person name="Guillou S."/>
            <person name="Cros-Aarteil S."/>
            <person name="Calhoun S."/>
            <person name="Haridas S."/>
            <person name="Kuo A."/>
            <person name="Mondo S."/>
            <person name="Pangilinan J."/>
            <person name="Riley R."/>
            <person name="Labutti K."/>
            <person name="Andreopoulos B."/>
            <person name="Lipzen A."/>
            <person name="Chen C."/>
            <person name="Yanf M."/>
            <person name="Daum C."/>
            <person name="Ng V."/>
            <person name="Clum A."/>
            <person name="Steindorff A."/>
            <person name="Ohm R."/>
            <person name="Martin F."/>
            <person name="Silar P."/>
            <person name="Natvig D."/>
            <person name="Lalanne C."/>
            <person name="Gautier V."/>
            <person name="Ament-Velasquez S.L."/>
            <person name="Kruys A."/>
            <person name="Hutchinson M.I."/>
            <person name="Powell A.J."/>
            <person name="Barry K."/>
            <person name="Miller A.N."/>
            <person name="Grigoriev I.V."/>
            <person name="Debuchy R."/>
            <person name="Gladieux P."/>
            <person name="Thoren M.H."/>
            <person name="Johannesson H."/>
        </authorList>
    </citation>
    <scope>NUCLEOTIDE SEQUENCE</scope>
    <source>
        <strain evidence="3">PSN4</strain>
    </source>
</reference>
<evidence type="ECO:0000313" key="4">
    <source>
        <dbReference type="Proteomes" id="UP001239445"/>
    </source>
</evidence>
<evidence type="ECO:0000259" key="2">
    <source>
        <dbReference type="Pfam" id="PF13391"/>
    </source>
</evidence>
<evidence type="ECO:0000313" key="3">
    <source>
        <dbReference type="EMBL" id="KAK1749713.1"/>
    </source>
</evidence>
<protein>
    <recommendedName>
        <fullName evidence="2">HNH nuclease domain-containing protein</fullName>
    </recommendedName>
</protein>
<name>A0AAJ0F3U1_9PEZI</name>